<dbReference type="GO" id="GO:0003678">
    <property type="term" value="F:DNA helicase activity"/>
    <property type="evidence" value="ECO:0007669"/>
    <property type="project" value="UniProtKB-EC"/>
</dbReference>
<dbReference type="Gene3D" id="1.10.1600.10">
    <property type="match status" value="1"/>
</dbReference>
<dbReference type="InterPro" id="IPR036494">
    <property type="entry name" value="Ku_C_sf"/>
</dbReference>
<keyword evidence="15 19" id="KW-0234">DNA repair</keyword>
<keyword evidence="6" id="KW-0158">Chromosome</keyword>
<evidence type="ECO:0000256" key="7">
    <source>
        <dbReference type="ARBA" id="ARBA00022741"/>
    </source>
</evidence>
<evidence type="ECO:0000256" key="17">
    <source>
        <dbReference type="ARBA" id="ARBA00024890"/>
    </source>
</evidence>
<accession>A0A179FY47</accession>
<keyword evidence="22" id="KW-1185">Reference proteome</keyword>
<dbReference type="GO" id="GO:0042162">
    <property type="term" value="F:telomeric DNA binding"/>
    <property type="evidence" value="ECO:0007669"/>
    <property type="project" value="EnsemblFungi"/>
</dbReference>
<dbReference type="Pfam" id="PF03731">
    <property type="entry name" value="Ku_N"/>
    <property type="match status" value="1"/>
</dbReference>
<dbReference type="SMART" id="SM00559">
    <property type="entry name" value="Ku78"/>
    <property type="match status" value="1"/>
</dbReference>
<name>A0A179FY47_METCM</name>
<dbReference type="PROSITE" id="PS50234">
    <property type="entry name" value="VWFA"/>
    <property type="match status" value="1"/>
</dbReference>
<evidence type="ECO:0000256" key="4">
    <source>
        <dbReference type="ARBA" id="ARBA00012551"/>
    </source>
</evidence>
<evidence type="ECO:0000256" key="9">
    <source>
        <dbReference type="ARBA" id="ARBA00022801"/>
    </source>
</evidence>
<dbReference type="InterPro" id="IPR024193">
    <property type="entry name" value="Ku80"/>
</dbReference>
<keyword evidence="7 19" id="KW-0547">Nucleotide-binding</keyword>
<dbReference type="FunFam" id="1.10.1600.10:FF:000002">
    <property type="entry name" value="X-ray repair cross-complementing protein 5"/>
    <property type="match status" value="1"/>
</dbReference>
<dbReference type="Proteomes" id="UP000078397">
    <property type="component" value="Unassembled WGS sequence"/>
</dbReference>
<dbReference type="STRING" id="1380566.A0A179FY47"/>
<dbReference type="Pfam" id="PF08785">
    <property type="entry name" value="Ku_PK_bind"/>
    <property type="match status" value="1"/>
</dbReference>
<dbReference type="RefSeq" id="XP_018146695.1">
    <property type="nucleotide sequence ID" value="XM_018282283.1"/>
</dbReference>
<dbReference type="GO" id="GO:0003684">
    <property type="term" value="F:damaged DNA binding"/>
    <property type="evidence" value="ECO:0007669"/>
    <property type="project" value="InterPro"/>
</dbReference>
<comment type="caution">
    <text evidence="21">The sequence shown here is derived from an EMBL/GenBank/DDBJ whole genome shotgun (WGS) entry which is preliminary data.</text>
</comment>
<keyword evidence="8 19" id="KW-0227">DNA damage</keyword>
<evidence type="ECO:0000256" key="15">
    <source>
        <dbReference type="ARBA" id="ARBA00023204"/>
    </source>
</evidence>
<comment type="catalytic activity">
    <reaction evidence="18 19">
        <text>ATP + H2O = ADP + phosphate + H(+)</text>
        <dbReference type="Rhea" id="RHEA:13065"/>
        <dbReference type="ChEBI" id="CHEBI:15377"/>
        <dbReference type="ChEBI" id="CHEBI:15378"/>
        <dbReference type="ChEBI" id="CHEBI:30616"/>
        <dbReference type="ChEBI" id="CHEBI:43474"/>
        <dbReference type="ChEBI" id="CHEBI:456216"/>
        <dbReference type="EC" id="3.6.4.12"/>
    </reaction>
</comment>
<dbReference type="InterPro" id="IPR036465">
    <property type="entry name" value="vWFA_dom_sf"/>
</dbReference>
<comment type="function">
    <text evidence="17">Single-stranded DNA-dependent ATP-dependent helicase. Involved in non-homologous end joining (NHEJ) DNA double strand break repair. DNA-binding is sequence-independent but has a high affinity to nicks in double-stranded DNA and to the ends of duplex DNA. Binds to naturally occurring chromosomal ends, and therefore provides chromosomal end protection. Required also for telomere recombination to repair telomeric ends in the absence of telomerase. KU70, of the KU70/KU80 heterodimer, binds to the stem loop of TLC1, the RNA component of telomerase. Involved in telomere maintenance. Interacts with telomeric repeats and subtelomeric sequences thereby controlling telomere length and protecting against subtelomeric rearrangement. Maintains telomeric chromatin, which is involved in silencing the expression of genes located at the telomere. Required for mating-type switching.</text>
</comment>
<evidence type="ECO:0000256" key="13">
    <source>
        <dbReference type="ARBA" id="ARBA00023125"/>
    </source>
</evidence>
<dbReference type="InterPro" id="IPR005161">
    <property type="entry name" value="Ku_N"/>
</dbReference>
<dbReference type="EMBL" id="LSBJ02000002">
    <property type="protein sequence ID" value="OAQ70158.1"/>
    <property type="molecule type" value="Genomic_DNA"/>
</dbReference>
<dbReference type="GO" id="GO:0005524">
    <property type="term" value="F:ATP binding"/>
    <property type="evidence" value="ECO:0007669"/>
    <property type="project" value="UniProtKB-UniRule"/>
</dbReference>
<evidence type="ECO:0000313" key="21">
    <source>
        <dbReference type="EMBL" id="OAQ70158.1"/>
    </source>
</evidence>
<gene>
    <name evidence="21" type="ORF">VFPPC_02672</name>
</gene>
<sequence>MADKEATVFILDLGASMAKKHSGRKESDLDWSMRYVWDKITDIVAANRKTLCVGVVGLRTDETDNKLQGDDGYENISVIQPLSQITMSGLRALQTSVKPNRTMSGDAISAIVVAVDMIDTFTKKLKWIRKIVLVTDGQGELDGDDVGDIAKKMNDSNIQLTVLGVDFDSPDYGFKEEDKAVTKAENEKVLKNLTEQCNDGIFATMAEAIDELDTPRVKSVKPYKTYDGSLTLGDPAKLPSAMNINVERYFKTHLARPLGASTVVVKSDQATQSTQTLDYDPMDGLEFSAVKQARTYKVNDPDAPGGKRDVEFESLAKGYEYGRTAVHISESEYNITKLETEKSFSIVGFVPWTKYEPFLNMGEVCVTHARKNDTKSELALSSLIWALLELESYAVARIVTKDGKDPLLVLLAPQIEPGLECLYDIPLPFAEDVRTYQFPPLDKVITVSGQTLTKHRLLPSDELAEAMSDYVDAMDLSTYGQDDEGNAAEYAPIDETYNPAIHRVNNAVKMRAAHPDKPVPETPASLLRFSSPPEDLIENVQSRIDSLVELAEVKKVPPKAKGRRNRETVKPISGLDVDALLGEDKKRTISEDNPVPDFKRALSTADEMDQIEDATKQMGTIVRTLITDSFGDSKYPRATECLGVMREELINMEEPELFNTFVRDLKKSLLSGALGGDRRDYWFKIRWSRLGLIDQNQSEVSKVTHDEAEEFYKSR</sequence>
<keyword evidence="10 19" id="KW-0347">Helicase</keyword>
<dbReference type="SUPFAM" id="SSF101420">
    <property type="entry name" value="C-terminal domain of Ku80"/>
    <property type="match status" value="1"/>
</dbReference>
<evidence type="ECO:0000256" key="12">
    <source>
        <dbReference type="ARBA" id="ARBA00022895"/>
    </source>
</evidence>
<dbReference type="GO" id="GO:0000723">
    <property type="term" value="P:telomere maintenance"/>
    <property type="evidence" value="ECO:0007669"/>
    <property type="project" value="EnsemblFungi"/>
</dbReference>
<dbReference type="AlphaFoldDB" id="A0A179FY47"/>
<proteinExistence type="inferred from homology"/>
<keyword evidence="14 19" id="KW-0233">DNA recombination</keyword>
<dbReference type="PIRSF" id="PIRSF016570">
    <property type="entry name" value="Ku80"/>
    <property type="match status" value="1"/>
</dbReference>
<evidence type="ECO:0000256" key="1">
    <source>
        <dbReference type="ARBA" id="ARBA00004123"/>
    </source>
</evidence>
<evidence type="ECO:0000259" key="20">
    <source>
        <dbReference type="PROSITE" id="PS50234"/>
    </source>
</evidence>
<evidence type="ECO:0000256" key="16">
    <source>
        <dbReference type="ARBA" id="ARBA00023242"/>
    </source>
</evidence>
<evidence type="ECO:0000256" key="8">
    <source>
        <dbReference type="ARBA" id="ARBA00022763"/>
    </source>
</evidence>
<evidence type="ECO:0000256" key="6">
    <source>
        <dbReference type="ARBA" id="ARBA00022454"/>
    </source>
</evidence>
<evidence type="ECO:0000256" key="19">
    <source>
        <dbReference type="PIRNR" id="PIRNR016570"/>
    </source>
</evidence>
<evidence type="ECO:0000313" key="22">
    <source>
        <dbReference type="Proteomes" id="UP000078397"/>
    </source>
</evidence>
<dbReference type="GO" id="GO:0003690">
    <property type="term" value="F:double-stranded DNA binding"/>
    <property type="evidence" value="ECO:0007669"/>
    <property type="project" value="TreeGrafter"/>
</dbReference>
<dbReference type="Gene3D" id="2.40.290.10">
    <property type="match status" value="1"/>
</dbReference>
<protein>
    <recommendedName>
        <fullName evidence="5 19">ATP-dependent DNA helicase II subunit 2</fullName>
        <ecNumber evidence="4 19">3.6.4.12</ecNumber>
    </recommendedName>
</protein>
<keyword evidence="12" id="KW-0779">Telomere</keyword>
<dbReference type="InterPro" id="IPR016194">
    <property type="entry name" value="SPOC-like_C_dom_sf"/>
</dbReference>
<evidence type="ECO:0000256" key="5">
    <source>
        <dbReference type="ARBA" id="ARBA00021792"/>
    </source>
</evidence>
<dbReference type="Pfam" id="PF02735">
    <property type="entry name" value="Ku"/>
    <property type="match status" value="1"/>
</dbReference>
<evidence type="ECO:0000256" key="14">
    <source>
        <dbReference type="ARBA" id="ARBA00023172"/>
    </source>
</evidence>
<dbReference type="InterPro" id="IPR006164">
    <property type="entry name" value="DNA_bd_Ku70/Ku80"/>
</dbReference>
<evidence type="ECO:0000256" key="11">
    <source>
        <dbReference type="ARBA" id="ARBA00022840"/>
    </source>
</evidence>
<dbReference type="InterPro" id="IPR002035">
    <property type="entry name" value="VWF_A"/>
</dbReference>
<dbReference type="GO" id="GO:0006310">
    <property type="term" value="P:DNA recombination"/>
    <property type="evidence" value="ECO:0007669"/>
    <property type="project" value="UniProtKB-KW"/>
</dbReference>
<dbReference type="GO" id="GO:0140445">
    <property type="term" value="C:chromosome, telomeric repeat region"/>
    <property type="evidence" value="ECO:0007669"/>
    <property type="project" value="EnsemblFungi"/>
</dbReference>
<evidence type="ECO:0000256" key="10">
    <source>
        <dbReference type="ARBA" id="ARBA00022806"/>
    </source>
</evidence>
<evidence type="ECO:0000256" key="3">
    <source>
        <dbReference type="ARBA" id="ARBA00007726"/>
    </source>
</evidence>
<dbReference type="EC" id="3.6.4.12" evidence="4 19"/>
<evidence type="ECO:0000256" key="18">
    <source>
        <dbReference type="ARBA" id="ARBA00047995"/>
    </source>
</evidence>
<comment type="subcellular location">
    <subcellularLocation>
        <location evidence="2">Chromosome</location>
        <location evidence="2">Telomere</location>
    </subcellularLocation>
    <subcellularLocation>
        <location evidence="1 19">Nucleus</location>
    </subcellularLocation>
</comment>
<dbReference type="CDD" id="cd00873">
    <property type="entry name" value="KU80"/>
    <property type="match status" value="1"/>
</dbReference>
<keyword evidence="9 19" id="KW-0378">Hydrolase</keyword>
<evidence type="ECO:0000256" key="2">
    <source>
        <dbReference type="ARBA" id="ARBA00004574"/>
    </source>
</evidence>
<dbReference type="KEGG" id="pchm:VFPPC_02672"/>
<keyword evidence="13 19" id="KW-0238">DNA-binding</keyword>
<dbReference type="SUPFAM" id="SSF100939">
    <property type="entry name" value="SPOC domain-like"/>
    <property type="match status" value="1"/>
</dbReference>
<dbReference type="GO" id="GO:0006303">
    <property type="term" value="P:double-strand break repair via nonhomologous end joining"/>
    <property type="evidence" value="ECO:0007669"/>
    <property type="project" value="EnsemblFungi"/>
</dbReference>
<dbReference type="InterPro" id="IPR014893">
    <property type="entry name" value="Ku_PK_bind"/>
</dbReference>
<dbReference type="Gene3D" id="3.40.50.410">
    <property type="entry name" value="von Willebrand factor, type A domain"/>
    <property type="match status" value="1"/>
</dbReference>
<comment type="similarity">
    <text evidence="3 19">Belongs to the ku80 family.</text>
</comment>
<dbReference type="PANTHER" id="PTHR12604">
    <property type="entry name" value="KU AUTOANTIGEN DNA HELICASE"/>
    <property type="match status" value="1"/>
</dbReference>
<dbReference type="FunFam" id="3.40.50.410:FF:000073">
    <property type="entry name" value="ATP-dependent DNA helicase II subunit 2"/>
    <property type="match status" value="1"/>
</dbReference>
<reference evidence="21 22" key="1">
    <citation type="journal article" date="2016" name="PLoS Pathog.">
        <title>Biosynthesis of antibiotic leucinostatins in bio-control fungus Purpureocillium lilacinum and their inhibition on phytophthora revealed by genome mining.</title>
        <authorList>
            <person name="Wang G."/>
            <person name="Liu Z."/>
            <person name="Lin R."/>
            <person name="Li E."/>
            <person name="Mao Z."/>
            <person name="Ling J."/>
            <person name="Yang Y."/>
            <person name="Yin W.B."/>
            <person name="Xie B."/>
        </authorList>
    </citation>
    <scope>NUCLEOTIDE SEQUENCE [LARGE SCALE GENOMIC DNA]</scope>
    <source>
        <strain evidence="21">170</strain>
    </source>
</reference>
<dbReference type="GO" id="GO:0043564">
    <property type="term" value="C:Ku70:Ku80 complex"/>
    <property type="evidence" value="ECO:0007669"/>
    <property type="project" value="InterPro"/>
</dbReference>
<feature type="domain" description="VWFA" evidence="20">
    <location>
        <begin position="6"/>
        <end position="220"/>
    </location>
</feature>
<dbReference type="OrthoDB" id="30826at2759"/>
<dbReference type="GO" id="GO:0016887">
    <property type="term" value="F:ATP hydrolysis activity"/>
    <property type="evidence" value="ECO:0007669"/>
    <property type="project" value="RHEA"/>
</dbReference>
<dbReference type="PANTHER" id="PTHR12604:SF4">
    <property type="entry name" value="X-RAY REPAIR CROSS-COMPLEMENTING PROTEIN 5"/>
    <property type="match status" value="1"/>
</dbReference>
<dbReference type="SUPFAM" id="SSF53300">
    <property type="entry name" value="vWA-like"/>
    <property type="match status" value="1"/>
</dbReference>
<dbReference type="GeneID" id="28846277"/>
<dbReference type="Gene3D" id="1.25.40.240">
    <property type="entry name" value="Ku, C-terminal domain"/>
    <property type="match status" value="1"/>
</dbReference>
<keyword evidence="11 19" id="KW-0067">ATP-binding</keyword>
<organism evidence="21 22">
    <name type="scientific">Pochonia chlamydosporia 170</name>
    <dbReference type="NCBI Taxonomy" id="1380566"/>
    <lineage>
        <taxon>Eukaryota</taxon>
        <taxon>Fungi</taxon>
        <taxon>Dikarya</taxon>
        <taxon>Ascomycota</taxon>
        <taxon>Pezizomycotina</taxon>
        <taxon>Sordariomycetes</taxon>
        <taxon>Hypocreomycetidae</taxon>
        <taxon>Hypocreales</taxon>
        <taxon>Clavicipitaceae</taxon>
        <taxon>Pochonia</taxon>
    </lineage>
</organism>
<keyword evidence="16 19" id="KW-0539">Nucleus</keyword>